<dbReference type="SUPFAM" id="SSF53448">
    <property type="entry name" value="Nucleotide-diphospho-sugar transferases"/>
    <property type="match status" value="1"/>
</dbReference>
<reference evidence="1 2" key="1">
    <citation type="submission" date="2024-06" db="EMBL/GenBank/DDBJ databases">
        <title>Genomic Encyclopedia of Type Strains, Phase IV (KMG-IV): sequencing the most valuable type-strain genomes for metagenomic binning, comparative biology and taxonomic classification.</title>
        <authorList>
            <person name="Goeker M."/>
        </authorList>
    </citation>
    <scope>NUCLEOTIDE SEQUENCE [LARGE SCALE GENOMIC DNA]</scope>
    <source>
        <strain evidence="1 2">DSM 29780</strain>
    </source>
</reference>
<name>A0ABV2IVB3_9HYPH</name>
<dbReference type="InterPro" id="IPR029044">
    <property type="entry name" value="Nucleotide-diphossugar_trans"/>
</dbReference>
<gene>
    <name evidence="1" type="ORF">ABID16_000731</name>
</gene>
<comment type="caution">
    <text evidence="1">The sequence shown here is derived from an EMBL/GenBank/DDBJ whole genome shotgun (WGS) entry which is preliminary data.</text>
</comment>
<accession>A0ABV2IVB3</accession>
<sequence length="349" mass="38845">MDTFRVCEAALFSIIMPSHRPLDGALRSLESALQFVEKRNGLLIVSDNSGDARKTKALVGCSPNLLYSIPSDMSAQGNHVNALQMATTDFVMMMGDDDEIYEAPDQSPFDLSALPEDYIGVKPLIAVTNAEGQIKRVKDFALEQNTPSERMFGYNEKSGGDNSAFYSIYRRVPFSNLMNHFYARHPTKAGNGDWALAYTLFSYGKLAYDPSTILKYNFHKWDSEQQVQAQVDAIFAAAKLDERARHYRQLLIYLDIMIMSHSHVSPLGKVDKADIAANAGRSFLRGFQNRVLQDQETYGPEVVATVASWMANAAQNADDDLKRAIELTGFIQPSLPDAYRAFLDASQPA</sequence>
<dbReference type="EMBL" id="JBEPMB010000001">
    <property type="protein sequence ID" value="MET3612426.1"/>
    <property type="molecule type" value="Genomic_DNA"/>
</dbReference>
<proteinExistence type="predicted"/>
<organism evidence="1 2">
    <name type="scientific">Rhizobium aquaticum</name>
    <dbReference type="NCBI Taxonomy" id="1549636"/>
    <lineage>
        <taxon>Bacteria</taxon>
        <taxon>Pseudomonadati</taxon>
        <taxon>Pseudomonadota</taxon>
        <taxon>Alphaproteobacteria</taxon>
        <taxon>Hyphomicrobiales</taxon>
        <taxon>Rhizobiaceae</taxon>
        <taxon>Rhizobium/Agrobacterium group</taxon>
        <taxon>Rhizobium</taxon>
    </lineage>
</organism>
<dbReference type="Proteomes" id="UP001549047">
    <property type="component" value="Unassembled WGS sequence"/>
</dbReference>
<keyword evidence="2" id="KW-1185">Reference proteome</keyword>
<evidence type="ECO:0000313" key="1">
    <source>
        <dbReference type="EMBL" id="MET3612426.1"/>
    </source>
</evidence>
<evidence type="ECO:0000313" key="2">
    <source>
        <dbReference type="Proteomes" id="UP001549047"/>
    </source>
</evidence>
<dbReference type="RefSeq" id="WP_354554987.1">
    <property type="nucleotide sequence ID" value="NZ_JBEPMB010000001.1"/>
</dbReference>
<protein>
    <submittedName>
        <fullName evidence="1">Glycosyltransferase involved in cell wall biosynthesis</fullName>
    </submittedName>
</protein>